<reference evidence="1 2" key="1">
    <citation type="journal article" date="2023" name="Mol. Ecol. Resour.">
        <title>Chromosome-level genome assembly of a triploid poplar Populus alba 'Berolinensis'.</title>
        <authorList>
            <person name="Chen S."/>
            <person name="Yu Y."/>
            <person name="Wang X."/>
            <person name="Wang S."/>
            <person name="Zhang T."/>
            <person name="Zhou Y."/>
            <person name="He R."/>
            <person name="Meng N."/>
            <person name="Wang Y."/>
            <person name="Liu W."/>
            <person name="Liu Z."/>
            <person name="Liu J."/>
            <person name="Guo Q."/>
            <person name="Huang H."/>
            <person name="Sederoff R.R."/>
            <person name="Wang G."/>
            <person name="Qu G."/>
            <person name="Chen S."/>
        </authorList>
    </citation>
    <scope>NUCLEOTIDE SEQUENCE [LARGE SCALE GENOMIC DNA]</scope>
    <source>
        <strain evidence="1">SC-2020</strain>
    </source>
</reference>
<sequence length="80" mass="8585">MGVGEGMGPNEATARALADSLYDENLGNAKGNVPHVVENGCGKFSKSPKEIAKDCCRMVWIQRQMKLKANVTKCTEAGQT</sequence>
<gene>
    <name evidence="1" type="ORF">NC653_038876</name>
</gene>
<keyword evidence="2" id="KW-1185">Reference proteome</keyword>
<dbReference type="PANTHER" id="PTHR43025:SF3">
    <property type="entry name" value="MONOGALACTOSYLDIACYLGLYCEROL SYNTHASE 1, CHLOROPLASTIC"/>
    <property type="match status" value="1"/>
</dbReference>
<dbReference type="PANTHER" id="PTHR43025">
    <property type="entry name" value="MONOGALACTOSYLDIACYLGLYCEROL SYNTHASE"/>
    <property type="match status" value="1"/>
</dbReference>
<protein>
    <submittedName>
        <fullName evidence="1">Uncharacterized protein</fullName>
    </submittedName>
</protein>
<organism evidence="1 2">
    <name type="scientific">Populus alba x Populus x berolinensis</name>
    <dbReference type="NCBI Taxonomy" id="444605"/>
    <lineage>
        <taxon>Eukaryota</taxon>
        <taxon>Viridiplantae</taxon>
        <taxon>Streptophyta</taxon>
        <taxon>Embryophyta</taxon>
        <taxon>Tracheophyta</taxon>
        <taxon>Spermatophyta</taxon>
        <taxon>Magnoliopsida</taxon>
        <taxon>eudicotyledons</taxon>
        <taxon>Gunneridae</taxon>
        <taxon>Pentapetalae</taxon>
        <taxon>rosids</taxon>
        <taxon>fabids</taxon>
        <taxon>Malpighiales</taxon>
        <taxon>Salicaceae</taxon>
        <taxon>Saliceae</taxon>
        <taxon>Populus</taxon>
    </lineage>
</organism>
<dbReference type="AlphaFoldDB" id="A0AAD6PRH1"/>
<dbReference type="EMBL" id="JAQIZT010000018">
    <property type="protein sequence ID" value="KAJ6956802.1"/>
    <property type="molecule type" value="Genomic_DNA"/>
</dbReference>
<accession>A0AAD6PRH1</accession>
<proteinExistence type="predicted"/>
<evidence type="ECO:0000313" key="2">
    <source>
        <dbReference type="Proteomes" id="UP001164929"/>
    </source>
</evidence>
<dbReference type="Proteomes" id="UP001164929">
    <property type="component" value="Chromosome 18"/>
</dbReference>
<evidence type="ECO:0000313" key="1">
    <source>
        <dbReference type="EMBL" id="KAJ6956802.1"/>
    </source>
</evidence>
<name>A0AAD6PRH1_9ROSI</name>
<comment type="caution">
    <text evidence="1">The sequence shown here is derived from an EMBL/GenBank/DDBJ whole genome shotgun (WGS) entry which is preliminary data.</text>
</comment>
<dbReference type="InterPro" id="IPR050519">
    <property type="entry name" value="Glycosyltransf_28_UgtP"/>
</dbReference>